<dbReference type="GO" id="GO:0016020">
    <property type="term" value="C:membrane"/>
    <property type="evidence" value="ECO:0007669"/>
    <property type="project" value="InterPro"/>
</dbReference>
<dbReference type="Proteomes" id="UP000501003">
    <property type="component" value="Chromosome"/>
</dbReference>
<dbReference type="KEGG" id="aqg:HRU87_04155"/>
<name>A0A7D4UK00_9MICO</name>
<gene>
    <name evidence="2" type="ORF">HRU87_04155</name>
</gene>
<evidence type="ECO:0000256" key="1">
    <source>
        <dbReference type="SAM" id="Phobius"/>
    </source>
</evidence>
<feature type="transmembrane region" description="Helical" evidence="1">
    <location>
        <begin position="71"/>
        <end position="91"/>
    </location>
</feature>
<keyword evidence="3" id="KW-1185">Reference proteome</keyword>
<keyword evidence="1" id="KW-1133">Transmembrane helix</keyword>
<dbReference type="Pfam" id="PF02325">
    <property type="entry name" value="CCB3_YggT"/>
    <property type="match status" value="1"/>
</dbReference>
<dbReference type="EMBL" id="CP054056">
    <property type="protein sequence ID" value="QKJ25379.1"/>
    <property type="molecule type" value="Genomic_DNA"/>
</dbReference>
<organism evidence="2 3">
    <name type="scientific">Aquiluna borgnonia</name>
    <dbReference type="NCBI Taxonomy" id="2499157"/>
    <lineage>
        <taxon>Bacteria</taxon>
        <taxon>Bacillati</taxon>
        <taxon>Actinomycetota</taxon>
        <taxon>Actinomycetes</taxon>
        <taxon>Micrococcales</taxon>
        <taxon>Microbacteriaceae</taxon>
        <taxon>Luna cluster</taxon>
        <taxon>Luna-1 subcluster</taxon>
        <taxon>Aquiluna</taxon>
    </lineage>
</organism>
<proteinExistence type="predicted"/>
<dbReference type="InterPro" id="IPR003425">
    <property type="entry name" value="CCB3/YggT"/>
</dbReference>
<dbReference type="AlphaFoldDB" id="A0A7D4UK00"/>
<reference evidence="2 3" key="1">
    <citation type="submission" date="2020-05" db="EMBL/GenBank/DDBJ databases">
        <title>Aquirufa sp. strain 15G-AUS-rot a new Aquirufa species.</title>
        <authorList>
            <person name="Pitt A."/>
            <person name="Hahn M.W."/>
        </authorList>
    </citation>
    <scope>NUCLEOTIDE SEQUENCE [LARGE SCALE GENOMIC DNA]</scope>
    <source>
        <strain evidence="2 3">15G-AUS-rot</strain>
    </source>
</reference>
<protein>
    <submittedName>
        <fullName evidence="2">YggT family protein</fullName>
    </submittedName>
</protein>
<evidence type="ECO:0000313" key="2">
    <source>
        <dbReference type="EMBL" id="QKJ25379.1"/>
    </source>
</evidence>
<keyword evidence="1" id="KW-0812">Transmembrane</keyword>
<dbReference type="RefSeq" id="WP_173493676.1">
    <property type="nucleotide sequence ID" value="NZ_CP054056.1"/>
</dbReference>
<evidence type="ECO:0000313" key="3">
    <source>
        <dbReference type="Proteomes" id="UP000501003"/>
    </source>
</evidence>
<feature type="transmembrane region" description="Helical" evidence="1">
    <location>
        <begin position="7"/>
        <end position="25"/>
    </location>
</feature>
<sequence>MTILGQLLYWVLQLFVYAMFARFIVELVMSFSRSWRPPGILMPVVDFAFTITDPPLKFVRRFVPPLRFGPVALDLAWTLLLLAVLFAQGFARAL</sequence>
<keyword evidence="1" id="KW-0472">Membrane</keyword>
<accession>A0A7D4UK00</accession>